<accession>A0A098ECL8</accession>
<feature type="transmembrane region" description="Helical" evidence="1">
    <location>
        <begin position="220"/>
        <end position="242"/>
    </location>
</feature>
<dbReference type="EMBL" id="CCXY01000189">
    <property type="protein sequence ID" value="CEG12760.1"/>
    <property type="molecule type" value="Genomic_DNA"/>
</dbReference>
<feature type="transmembrane region" description="Helical" evidence="1">
    <location>
        <begin position="120"/>
        <end position="145"/>
    </location>
</feature>
<keyword evidence="1" id="KW-1133">Transmembrane helix</keyword>
<evidence type="ECO:0008006" key="3">
    <source>
        <dbReference type="Google" id="ProtNLM"/>
    </source>
</evidence>
<dbReference type="AlphaFoldDB" id="A0A098ECL8"/>
<proteinExistence type="predicted"/>
<feature type="transmembrane region" description="Helical" evidence="1">
    <location>
        <begin position="12"/>
        <end position="36"/>
    </location>
</feature>
<reference evidence="2" key="1">
    <citation type="submission" date="2014-09" db="EMBL/GenBank/DDBJ databases">
        <authorList>
            <person name="Probst J Alexander"/>
        </authorList>
    </citation>
    <scope>NUCLEOTIDE SEQUENCE</scope>
</reference>
<gene>
    <name evidence="2" type="ORF">MSIBF_A2690002</name>
</gene>
<feature type="transmembrane region" description="Helical" evidence="1">
    <location>
        <begin position="287"/>
        <end position="309"/>
    </location>
</feature>
<feature type="transmembrane region" description="Helical" evidence="1">
    <location>
        <begin position="88"/>
        <end position="108"/>
    </location>
</feature>
<keyword evidence="1" id="KW-0812">Transmembrane</keyword>
<dbReference type="PANTHER" id="PTHR38139">
    <property type="entry name" value="GATE DOMAIN-CONTAINING PROTEIN"/>
    <property type="match status" value="1"/>
</dbReference>
<dbReference type="InterPro" id="IPR038880">
    <property type="entry name" value="MJ0871-like"/>
</dbReference>
<name>A0A098ECL8_9ZZZZ</name>
<keyword evidence="1" id="KW-0472">Membrane</keyword>
<sequence length="310" mass="34628">MIEDAIFSALKFLLWVVPFIIFGVILAELIITLKFVNKIVWITKPMTRFGHLRKECGITFLTAFASPAASNSMLMEFYNKKVIDKKELFISSLVNSFPAILMHWKYLLPMIVPLLGITGLIYFGVLMAVGFIKTFVILIVGRILLPKRNDDSEIKKEKRPRIKEAFEISLRNSKKTIVRISKLMIPITIIVFILIDIGVFKALANYLSGIAGYFPIPSEGLAVIATQFANNIVAFTIAGNLLSEGVLSSKDVVLTLMVGSVLSEIVHIHHSIPYYTGIFGVKLGMQILVIATGLRIAVMIPIIFVLALWW</sequence>
<organism evidence="2">
    <name type="scientific">groundwater metagenome</name>
    <dbReference type="NCBI Taxonomy" id="717931"/>
    <lineage>
        <taxon>unclassified sequences</taxon>
        <taxon>metagenomes</taxon>
        <taxon>ecological metagenomes</taxon>
    </lineage>
</organism>
<evidence type="ECO:0000256" key="1">
    <source>
        <dbReference type="SAM" id="Phobius"/>
    </source>
</evidence>
<feature type="transmembrane region" description="Helical" evidence="1">
    <location>
        <begin position="183"/>
        <end position="200"/>
    </location>
</feature>
<protein>
    <recommendedName>
        <fullName evidence="3">Nucleoside recognition domain protein</fullName>
    </recommendedName>
</protein>
<evidence type="ECO:0000313" key="2">
    <source>
        <dbReference type="EMBL" id="CEG12760.1"/>
    </source>
</evidence>
<dbReference type="PANTHER" id="PTHR38139:SF1">
    <property type="entry name" value="NUCLEOSIDE TRANSPORTER_FEOB GTPASE GATE DOMAIN-CONTAINING PROTEIN"/>
    <property type="match status" value="1"/>
</dbReference>